<dbReference type="InterPro" id="IPR046843">
    <property type="entry name" value="LonB_AAA-LID"/>
</dbReference>
<dbReference type="InterPro" id="IPR027417">
    <property type="entry name" value="P-loop_NTPase"/>
</dbReference>
<dbReference type="GO" id="GO:0004176">
    <property type="term" value="F:ATP-dependent peptidase activity"/>
    <property type="evidence" value="ECO:0007669"/>
    <property type="project" value="UniProtKB-UniRule"/>
</dbReference>
<comment type="caution">
    <text evidence="5">The sequence shown here is derived from an EMBL/GenBank/DDBJ whole genome shotgun (WGS) entry which is preliminary data.</text>
</comment>
<proteinExistence type="inferred from homology"/>
<dbReference type="GO" id="GO:0006508">
    <property type="term" value="P:proteolysis"/>
    <property type="evidence" value="ECO:0007669"/>
    <property type="project" value="UniProtKB-KW"/>
</dbReference>
<dbReference type="InterPro" id="IPR027065">
    <property type="entry name" value="Lon_Prtase"/>
</dbReference>
<feature type="domain" description="Lon proteolytic" evidence="4">
    <location>
        <begin position="571"/>
        <end position="766"/>
    </location>
</feature>
<evidence type="ECO:0000256" key="2">
    <source>
        <dbReference type="PROSITE-ProRule" id="PRU01122"/>
    </source>
</evidence>
<comment type="catalytic activity">
    <reaction evidence="2">
        <text>Hydrolysis of proteins in presence of ATP.</text>
        <dbReference type="EC" id="3.4.21.53"/>
    </reaction>
</comment>
<dbReference type="PRINTS" id="PR00830">
    <property type="entry name" value="ENDOLAPTASE"/>
</dbReference>
<dbReference type="InterPro" id="IPR046844">
    <property type="entry name" value="Lon-like_helical"/>
</dbReference>
<dbReference type="Pfam" id="PF20436">
    <property type="entry name" value="LonB_AAA-LID"/>
    <property type="match status" value="1"/>
</dbReference>
<dbReference type="GO" id="GO:0005524">
    <property type="term" value="F:ATP binding"/>
    <property type="evidence" value="ECO:0007669"/>
    <property type="project" value="UniProtKB-KW"/>
</dbReference>
<dbReference type="EMBL" id="DTBX01000051">
    <property type="protein sequence ID" value="HGQ55088.1"/>
    <property type="molecule type" value="Genomic_DNA"/>
</dbReference>
<dbReference type="EC" id="3.4.21.53" evidence="2"/>
<accession>A0A7V4FG46</accession>
<gene>
    <name evidence="5" type="ORF">ENU28_01320</name>
</gene>
<dbReference type="Gene3D" id="1.10.8.60">
    <property type="match status" value="1"/>
</dbReference>
<dbReference type="InterPro" id="IPR014721">
    <property type="entry name" value="Ribsml_uS5_D2-typ_fold_subgr"/>
</dbReference>
<dbReference type="InterPro" id="IPR008269">
    <property type="entry name" value="Lon_proteolytic"/>
</dbReference>
<keyword evidence="2" id="KW-0720">Serine protease</keyword>
<keyword evidence="2" id="KW-0378">Hydrolase</keyword>
<dbReference type="InterPro" id="IPR041699">
    <property type="entry name" value="AAA_32"/>
</dbReference>
<feature type="coiled-coil region" evidence="3">
    <location>
        <begin position="765"/>
        <end position="792"/>
    </location>
</feature>
<keyword evidence="5" id="KW-0547">Nucleotide-binding</keyword>
<dbReference type="AlphaFoldDB" id="A0A7V4FG46"/>
<dbReference type="Pfam" id="PF20437">
    <property type="entry name" value="LonC_helical"/>
    <property type="match status" value="1"/>
</dbReference>
<dbReference type="Pfam" id="PF13654">
    <property type="entry name" value="AAA_32"/>
    <property type="match status" value="1"/>
</dbReference>
<feature type="active site" evidence="2">
    <location>
        <position position="704"/>
    </location>
</feature>
<evidence type="ECO:0000256" key="3">
    <source>
        <dbReference type="SAM" id="Coils"/>
    </source>
</evidence>
<dbReference type="GO" id="GO:0030163">
    <property type="term" value="P:protein catabolic process"/>
    <property type="evidence" value="ECO:0007669"/>
    <property type="project" value="InterPro"/>
</dbReference>
<dbReference type="SUPFAM" id="SSF52540">
    <property type="entry name" value="P-loop containing nucleoside triphosphate hydrolases"/>
    <property type="match status" value="2"/>
</dbReference>
<dbReference type="Gene3D" id="3.30.230.10">
    <property type="match status" value="1"/>
</dbReference>
<protein>
    <recommendedName>
        <fullName evidence="2">endopeptidase La</fullName>
        <ecNumber evidence="2">3.4.21.53</ecNumber>
    </recommendedName>
</protein>
<dbReference type="SUPFAM" id="SSF54211">
    <property type="entry name" value="Ribosomal protein S5 domain 2-like"/>
    <property type="match status" value="1"/>
</dbReference>
<sequence length="797" mass="90873">MEKYKVPYEKLRLVINDKKLGFSSTKDLACCQDIIGQERAVEALKLGLEIKASGYNIFVTGPVGTGRTTTVKYLLERLEKSMETPPDKCYVNNFKNPDQPKLITLPAGMGRVFKNSMDDLIEYLKRNIPLVLESDSYQKKRQIIIDDFKEKSNRMVLEFEKKVAKEGFALQQAAPMVKPEIVYMMEGNPVKISDLLFAVEEGRVSREEYEKIKEKAQNLNDELNNLFKEIRNLEKETRERLSSLDKETVKPILEERLNEIKEKLKNEKVNEYLKEVEEAILEDLSIFKKEKKEEEVPFPFMREILPGDPYLEFRVNLLVDNAEEVGAPIIFENTPTFKNLFGTIEKVWDARGQWRTDFTKIKAGSLVKADGGFLVLNALDVLLEGTWYALKRCLRTRKVDITAYDPYSLFGVTALKPEPIDINVKVIMIGDAFLYTLLATYDEDFKKIFKVRADFDWTMDLKEETIREYANVVRTIVEKENLRHFSAGAIAKLVEYGIRLGGRKNKLSTRFGIITDILKEASYWAEKDNSELVLDKHVSKAIEMRDYRAKLIEEKIQEMIDEGILLIDTEGKVVGQINGLSVYDTGEYMFGRPTRITAKTSVGTKGVINIEREAQLSGKIHDKGVLILQGYLRDKYAQEFPIIMSASICFEQSYGGVEGDSASSAELFALLSSIGNIPLRQDIAVTGSVNQKGEIQAIGGVNEKIEGFFEVCKRRGFTGTQGVIIPYSNIDDLMLKEEVCEAVKKGLFHIYAIKTVDEGIEILTGMKAEEVHKRVKERLRELAENYKKFTAVKEEKE</sequence>
<dbReference type="InterPro" id="IPR020568">
    <property type="entry name" value="Ribosomal_Su5_D2-typ_SF"/>
</dbReference>
<dbReference type="Gene3D" id="3.40.50.300">
    <property type="entry name" value="P-loop containing nucleotide triphosphate hydrolases"/>
    <property type="match status" value="2"/>
</dbReference>
<feature type="coiled-coil region" evidence="3">
    <location>
        <begin position="202"/>
        <end position="270"/>
    </location>
</feature>
<feature type="active site" evidence="2">
    <location>
        <position position="661"/>
    </location>
</feature>
<evidence type="ECO:0000259" key="4">
    <source>
        <dbReference type="PROSITE" id="PS51786"/>
    </source>
</evidence>
<dbReference type="GO" id="GO:0004252">
    <property type="term" value="F:serine-type endopeptidase activity"/>
    <property type="evidence" value="ECO:0007669"/>
    <property type="project" value="UniProtKB-UniRule"/>
</dbReference>
<reference evidence="5" key="1">
    <citation type="journal article" date="2020" name="mSystems">
        <title>Genome- and Community-Level Interaction Insights into Carbon Utilization and Element Cycling Functions of Hydrothermarchaeota in Hydrothermal Sediment.</title>
        <authorList>
            <person name="Zhou Z."/>
            <person name="Liu Y."/>
            <person name="Xu W."/>
            <person name="Pan J."/>
            <person name="Luo Z.H."/>
            <person name="Li M."/>
        </authorList>
    </citation>
    <scope>NUCLEOTIDE SEQUENCE [LARGE SCALE GENOMIC DNA]</scope>
    <source>
        <strain evidence="5">SpSt-655</strain>
    </source>
</reference>
<dbReference type="PANTHER" id="PTHR10046">
    <property type="entry name" value="ATP DEPENDENT LON PROTEASE FAMILY MEMBER"/>
    <property type="match status" value="1"/>
</dbReference>
<evidence type="ECO:0000313" key="5">
    <source>
        <dbReference type="EMBL" id="HGQ55088.1"/>
    </source>
</evidence>
<keyword evidence="5" id="KW-0067">ATP-binding</keyword>
<dbReference type="PROSITE" id="PS51786">
    <property type="entry name" value="LON_PROTEOLYTIC"/>
    <property type="match status" value="1"/>
</dbReference>
<keyword evidence="3" id="KW-0175">Coiled coil</keyword>
<evidence type="ECO:0000256" key="1">
    <source>
        <dbReference type="ARBA" id="ARBA00022670"/>
    </source>
</evidence>
<dbReference type="Pfam" id="PF05362">
    <property type="entry name" value="Lon_C"/>
    <property type="match status" value="1"/>
</dbReference>
<comment type="similarity">
    <text evidence="2">Belongs to the peptidase S16 family.</text>
</comment>
<name>A0A7V4FG46_UNCW3</name>
<organism evidence="5">
    <name type="scientific">candidate division WOR-3 bacterium</name>
    <dbReference type="NCBI Taxonomy" id="2052148"/>
    <lineage>
        <taxon>Bacteria</taxon>
        <taxon>Bacteria division WOR-3</taxon>
    </lineage>
</organism>
<keyword evidence="1 2" id="KW-0645">Protease</keyword>